<keyword evidence="8" id="KW-1185">Reference proteome</keyword>
<reference evidence="8" key="1">
    <citation type="submission" date="2013-03" db="EMBL/GenBank/DDBJ databases">
        <title>The Genome Sequence of Anopheles epiroticus epiroticus2.</title>
        <authorList>
            <consortium name="The Broad Institute Genomics Platform"/>
            <person name="Neafsey D.E."/>
            <person name="Howell P."/>
            <person name="Walker B."/>
            <person name="Young S.K."/>
            <person name="Zeng Q."/>
            <person name="Gargeya S."/>
            <person name="Fitzgerald M."/>
            <person name="Haas B."/>
            <person name="Abouelleil A."/>
            <person name="Allen A.W."/>
            <person name="Alvarado L."/>
            <person name="Arachchi H.M."/>
            <person name="Berlin A.M."/>
            <person name="Chapman S.B."/>
            <person name="Gainer-Dewar J."/>
            <person name="Goldberg J."/>
            <person name="Griggs A."/>
            <person name="Gujja S."/>
            <person name="Hansen M."/>
            <person name="Howarth C."/>
            <person name="Imamovic A."/>
            <person name="Ireland A."/>
            <person name="Larimer J."/>
            <person name="McCowan C."/>
            <person name="Murphy C."/>
            <person name="Pearson M."/>
            <person name="Poon T.W."/>
            <person name="Priest M."/>
            <person name="Roberts A."/>
            <person name="Saif S."/>
            <person name="Shea T."/>
            <person name="Sisk P."/>
            <person name="Sykes S."/>
            <person name="Wortman J."/>
            <person name="Nusbaum C."/>
            <person name="Birren B."/>
        </authorList>
    </citation>
    <scope>NUCLEOTIDE SEQUENCE [LARGE SCALE GENOMIC DNA]</scope>
    <source>
        <strain evidence="8">Epiroticus2</strain>
    </source>
</reference>
<dbReference type="GO" id="GO:0034462">
    <property type="term" value="P:small-subunit processome assembly"/>
    <property type="evidence" value="ECO:0007669"/>
    <property type="project" value="TreeGrafter"/>
</dbReference>
<accession>A0A182P7D9</accession>
<evidence type="ECO:0000256" key="6">
    <source>
        <dbReference type="SAM" id="MobiDB-lite"/>
    </source>
</evidence>
<evidence type="ECO:0000256" key="2">
    <source>
        <dbReference type="ARBA" id="ARBA00005819"/>
    </source>
</evidence>
<feature type="compositionally biased region" description="Acidic residues" evidence="6">
    <location>
        <begin position="53"/>
        <end position="103"/>
    </location>
</feature>
<feature type="region of interest" description="Disordered" evidence="6">
    <location>
        <begin position="1"/>
        <end position="130"/>
    </location>
</feature>
<comment type="subcellular location">
    <subcellularLocation>
        <location evidence="1">Nucleus</location>
        <location evidence="1">Nucleolus</location>
    </subcellularLocation>
</comment>
<feature type="compositionally biased region" description="Basic residues" evidence="6">
    <location>
        <begin position="109"/>
        <end position="130"/>
    </location>
</feature>
<dbReference type="InterPro" id="IPR012677">
    <property type="entry name" value="Nucleotide-bd_a/b_plait_sf"/>
</dbReference>
<feature type="compositionally biased region" description="Acidic residues" evidence="6">
    <location>
        <begin position="23"/>
        <end position="42"/>
    </location>
</feature>
<dbReference type="CDD" id="cd12263">
    <property type="entry name" value="RRM_ABT1_like"/>
    <property type="match status" value="1"/>
</dbReference>
<reference evidence="7" key="2">
    <citation type="submission" date="2020-05" db="UniProtKB">
        <authorList>
            <consortium name="EnsemblMetazoa"/>
        </authorList>
    </citation>
    <scope>IDENTIFICATION</scope>
    <source>
        <strain evidence="7">Epiroticus2</strain>
    </source>
</reference>
<dbReference type="InterPro" id="IPR035979">
    <property type="entry name" value="RBD_domain_sf"/>
</dbReference>
<evidence type="ECO:0000256" key="3">
    <source>
        <dbReference type="ARBA" id="ARBA00020737"/>
    </source>
</evidence>
<evidence type="ECO:0000313" key="7">
    <source>
        <dbReference type="EnsemblMetazoa" id="AEPI002841-PA"/>
    </source>
</evidence>
<dbReference type="PANTHER" id="PTHR12311:SF7">
    <property type="entry name" value="ACTIVATOR OF BASAL TRANSCRIPTION 1"/>
    <property type="match status" value="1"/>
</dbReference>
<dbReference type="InterPro" id="IPR039119">
    <property type="entry name" value="ABT1/Esf2"/>
</dbReference>
<dbReference type="STRING" id="199890.A0A182P7D9"/>
<dbReference type="AlphaFoldDB" id="A0A182P7D9"/>
<dbReference type="GO" id="GO:0000480">
    <property type="term" value="P:endonucleolytic cleavage in 5'-ETS of tricistronic rRNA transcript (SSU-rRNA, 5.8S rRNA, LSU-rRNA)"/>
    <property type="evidence" value="ECO:0007669"/>
    <property type="project" value="TreeGrafter"/>
</dbReference>
<keyword evidence="5" id="KW-0539">Nucleus</keyword>
<protein>
    <recommendedName>
        <fullName evidence="3">Activator of basal transcription 1</fullName>
    </recommendedName>
</protein>
<evidence type="ECO:0000256" key="5">
    <source>
        <dbReference type="ARBA" id="ARBA00023242"/>
    </source>
</evidence>
<evidence type="ECO:0000256" key="1">
    <source>
        <dbReference type="ARBA" id="ARBA00004604"/>
    </source>
</evidence>
<name>A0A182P7D9_9DIPT</name>
<comment type="similarity">
    <text evidence="2">Belongs to the ESF2/ABP1 family.</text>
</comment>
<dbReference type="InterPro" id="IPR034353">
    <property type="entry name" value="ABT1/ESF2_RRM"/>
</dbReference>
<dbReference type="PANTHER" id="PTHR12311">
    <property type="entry name" value="ACTIVATOR OF BASAL TRANSCRIPTION 1"/>
    <property type="match status" value="1"/>
</dbReference>
<dbReference type="EnsemblMetazoa" id="AEPI002841-RA">
    <property type="protein sequence ID" value="AEPI002841-PA"/>
    <property type="gene ID" value="AEPI002841"/>
</dbReference>
<dbReference type="VEuPathDB" id="VectorBase:AEPI002841"/>
<dbReference type="GO" id="GO:0000447">
    <property type="term" value="P:endonucleolytic cleavage in ITS1 to separate SSU-rRNA from 5.8S rRNA and LSU-rRNA from tricistronic rRNA transcript (SSU-rRNA, 5.8S rRNA, LSU-rRNA)"/>
    <property type="evidence" value="ECO:0007669"/>
    <property type="project" value="TreeGrafter"/>
</dbReference>
<keyword evidence="4" id="KW-0694">RNA-binding</keyword>
<dbReference type="Proteomes" id="UP000075885">
    <property type="component" value="Unassembled WGS sequence"/>
</dbReference>
<dbReference type="GO" id="GO:0003723">
    <property type="term" value="F:RNA binding"/>
    <property type="evidence" value="ECO:0007669"/>
    <property type="project" value="UniProtKB-KW"/>
</dbReference>
<sequence length="296" mass="34223">MKRNGSQIATLKKKKRAESPTLEQEEEDEPFYSEPDEEDENESNDRSEKEDQLSDEEEDDDDDVVQDSNDDDDAGESEDETQEANFDSNDEAEECNSQDGDGDYDSKKHSPAKHPTARNKVRKVKPLPKKKQGKAGVIYISSIPKHMNVTILRSLLEPYGDIGRIYLQPAQKDGKVRTKTASGKRAMMQYTEGWVEFLNKRVAKAIVPMLNMQPITNKRKSVFRDILWSMKYLSGFKWIHLNERLAYERAVAKEKMREQIQQIRKEVSYHETKVHLKEVALKNAAKEKKEQKSKKE</sequence>
<dbReference type="GO" id="GO:0005730">
    <property type="term" value="C:nucleolus"/>
    <property type="evidence" value="ECO:0007669"/>
    <property type="project" value="UniProtKB-SubCell"/>
</dbReference>
<proteinExistence type="inferred from homology"/>
<evidence type="ECO:0000313" key="8">
    <source>
        <dbReference type="Proteomes" id="UP000075885"/>
    </source>
</evidence>
<dbReference type="Gene3D" id="3.30.70.330">
    <property type="match status" value="1"/>
</dbReference>
<dbReference type="SUPFAM" id="SSF54928">
    <property type="entry name" value="RNA-binding domain, RBD"/>
    <property type="match status" value="1"/>
</dbReference>
<evidence type="ECO:0000256" key="4">
    <source>
        <dbReference type="ARBA" id="ARBA00022884"/>
    </source>
</evidence>
<feature type="compositionally biased region" description="Basic and acidic residues" evidence="6">
    <location>
        <begin position="43"/>
        <end position="52"/>
    </location>
</feature>
<dbReference type="GO" id="GO:0000472">
    <property type="term" value="P:endonucleolytic cleavage to generate mature 5'-end of SSU-rRNA from (SSU-rRNA, 5.8S rRNA, LSU-rRNA)"/>
    <property type="evidence" value="ECO:0007669"/>
    <property type="project" value="TreeGrafter"/>
</dbReference>
<organism evidence="7 8">
    <name type="scientific">Anopheles epiroticus</name>
    <dbReference type="NCBI Taxonomy" id="199890"/>
    <lineage>
        <taxon>Eukaryota</taxon>
        <taxon>Metazoa</taxon>
        <taxon>Ecdysozoa</taxon>
        <taxon>Arthropoda</taxon>
        <taxon>Hexapoda</taxon>
        <taxon>Insecta</taxon>
        <taxon>Pterygota</taxon>
        <taxon>Neoptera</taxon>
        <taxon>Endopterygota</taxon>
        <taxon>Diptera</taxon>
        <taxon>Nematocera</taxon>
        <taxon>Culicoidea</taxon>
        <taxon>Culicidae</taxon>
        <taxon>Anophelinae</taxon>
        <taxon>Anopheles</taxon>
    </lineage>
</organism>